<evidence type="ECO:0000256" key="1">
    <source>
        <dbReference type="SAM" id="MobiDB-lite"/>
    </source>
</evidence>
<feature type="compositionally biased region" description="Basic and acidic residues" evidence="1">
    <location>
        <begin position="62"/>
        <end position="83"/>
    </location>
</feature>
<feature type="region of interest" description="Disordered" evidence="1">
    <location>
        <begin position="40"/>
        <end position="83"/>
    </location>
</feature>
<gene>
    <name evidence="2" type="ORF">ATF69_2566</name>
</gene>
<dbReference type="AlphaFoldDB" id="A0A561XN33"/>
<dbReference type="GeneID" id="51111625"/>
<evidence type="ECO:0000313" key="3">
    <source>
        <dbReference type="Proteomes" id="UP000321485"/>
    </source>
</evidence>
<accession>A0A561XN33</accession>
<comment type="caution">
    <text evidence="2">The sequence shown here is derived from an EMBL/GenBank/DDBJ whole genome shotgun (WGS) entry which is preliminary data.</text>
</comment>
<dbReference type="Proteomes" id="UP000321485">
    <property type="component" value="Unassembled WGS sequence"/>
</dbReference>
<sequence>MPFPPALHPSTNVALRKVIAPLLLWMLALGLGLHTGASHATTKNATQSGHSEVSKKKKSTKVKQERSSSEESRSERDRRLYRECKGRANAGACLGYTHKP</sequence>
<reference evidence="2 3" key="1">
    <citation type="journal article" date="2015" name="Stand. Genomic Sci.">
        <title>Genomic Encyclopedia of Bacterial and Archaeal Type Strains, Phase III: the genomes of soil and plant-associated and newly described type strains.</title>
        <authorList>
            <person name="Whitman W.B."/>
            <person name="Woyke T."/>
            <person name="Klenk H.P."/>
            <person name="Zhou Y."/>
            <person name="Lilburn T.G."/>
            <person name="Beck B.J."/>
            <person name="De Vos P."/>
            <person name="Vandamme P."/>
            <person name="Eisen J.A."/>
            <person name="Garrity G."/>
            <person name="Hugenholtz P."/>
            <person name="Kyrpides N.C."/>
        </authorList>
    </citation>
    <scope>NUCLEOTIDE SEQUENCE [LARGE SCALE GENOMIC DNA]</scope>
    <source>
        <strain evidence="2 3">DSM 64</strain>
    </source>
</reference>
<dbReference type="EMBL" id="VJWE01000013">
    <property type="protein sequence ID" value="TWG37518.1"/>
    <property type="molecule type" value="Genomic_DNA"/>
</dbReference>
<protein>
    <submittedName>
        <fullName evidence="2">Uncharacterized protein</fullName>
    </submittedName>
</protein>
<feature type="compositionally biased region" description="Polar residues" evidence="1">
    <location>
        <begin position="40"/>
        <end position="51"/>
    </location>
</feature>
<name>A0A561XN33_ACIDE</name>
<dbReference type="RefSeq" id="WP_108497204.1">
    <property type="nucleotide sequence ID" value="NZ_VJWE01000013.1"/>
</dbReference>
<organism evidence="2 3">
    <name type="scientific">Acidovorax delafieldii</name>
    <name type="common">Pseudomonas delafieldii</name>
    <dbReference type="NCBI Taxonomy" id="47920"/>
    <lineage>
        <taxon>Bacteria</taxon>
        <taxon>Pseudomonadati</taxon>
        <taxon>Pseudomonadota</taxon>
        <taxon>Betaproteobacteria</taxon>
        <taxon>Burkholderiales</taxon>
        <taxon>Comamonadaceae</taxon>
        <taxon>Acidovorax</taxon>
    </lineage>
</organism>
<proteinExistence type="predicted"/>
<evidence type="ECO:0000313" key="2">
    <source>
        <dbReference type="EMBL" id="TWG37518.1"/>
    </source>
</evidence>